<sequence length="39" mass="4079">MGPVQSGGKRDALAPASSYPNVIRKSDLHLLLCQPGMIG</sequence>
<dbReference type="EMBL" id="CP045875">
    <property type="protein sequence ID" value="QGG48361.1"/>
    <property type="molecule type" value="Genomic_DNA"/>
</dbReference>
<reference evidence="2" key="1">
    <citation type="submission" date="2019-11" db="EMBL/GenBank/DDBJ databases">
        <title>Genome sequence of Heliorestis convoluta strain HH, an alkaliphilic and minimalistic phototrophic bacterium from a soda lake in Egypt.</title>
        <authorList>
            <person name="Dewey E.D."/>
            <person name="Stokes L.M."/>
            <person name="Burchell B.M."/>
            <person name="Shaffer K.N."/>
            <person name="Huntington A.M."/>
            <person name="Baker J.M."/>
            <person name="Nadendla S."/>
            <person name="Giglio M.G."/>
            <person name="Touchman J.W."/>
            <person name="Blankenship R.E."/>
            <person name="Madigan M.T."/>
            <person name="Sattley W.M."/>
        </authorList>
    </citation>
    <scope>NUCLEOTIDE SEQUENCE [LARGE SCALE GENOMIC DNA]</scope>
    <source>
        <strain evidence="2">HH</strain>
    </source>
</reference>
<dbReference type="AlphaFoldDB" id="A0A5Q2N232"/>
<keyword evidence="2" id="KW-1185">Reference proteome</keyword>
<dbReference type="KEGG" id="hcv:FTV88_2263"/>
<name>A0A5Q2N232_9FIRM</name>
<organism evidence="1 2">
    <name type="scientific">Heliorestis convoluta</name>
    <dbReference type="NCBI Taxonomy" id="356322"/>
    <lineage>
        <taxon>Bacteria</taxon>
        <taxon>Bacillati</taxon>
        <taxon>Bacillota</taxon>
        <taxon>Clostridia</taxon>
        <taxon>Eubacteriales</taxon>
        <taxon>Heliobacteriaceae</taxon>
        <taxon>Heliorestis</taxon>
    </lineage>
</organism>
<proteinExistence type="predicted"/>
<accession>A0A5Q2N232</accession>
<gene>
    <name evidence="1" type="ORF">FTV88_2263</name>
</gene>
<evidence type="ECO:0000313" key="1">
    <source>
        <dbReference type="EMBL" id="QGG48361.1"/>
    </source>
</evidence>
<evidence type="ECO:0000313" key="2">
    <source>
        <dbReference type="Proteomes" id="UP000366051"/>
    </source>
</evidence>
<protein>
    <submittedName>
        <fullName evidence="1">Uncharacterized protein</fullName>
    </submittedName>
</protein>
<dbReference type="Proteomes" id="UP000366051">
    <property type="component" value="Chromosome"/>
</dbReference>